<reference evidence="2" key="1">
    <citation type="submission" date="2022-10" db="EMBL/GenBank/DDBJ databases">
        <authorList>
            <person name="Yu W.X."/>
        </authorList>
    </citation>
    <scope>NUCLEOTIDE SEQUENCE</scope>
    <source>
        <strain evidence="2">AAT</strain>
    </source>
</reference>
<feature type="transmembrane region" description="Helical" evidence="1">
    <location>
        <begin position="70"/>
        <end position="89"/>
    </location>
</feature>
<dbReference type="RefSeq" id="WP_301193078.1">
    <property type="nucleotide sequence ID" value="NZ_JAPDPJ010000122.1"/>
</dbReference>
<evidence type="ECO:0000313" key="2">
    <source>
        <dbReference type="EMBL" id="MCW3789529.1"/>
    </source>
</evidence>
<feature type="transmembrane region" description="Helical" evidence="1">
    <location>
        <begin position="12"/>
        <end position="32"/>
    </location>
</feature>
<comment type="caution">
    <text evidence="2">The sequence shown here is derived from an EMBL/GenBank/DDBJ whole genome shotgun (WGS) entry which is preliminary data.</text>
</comment>
<name>A0AAE3M9B1_9BACT</name>
<keyword evidence="1" id="KW-0812">Transmembrane</keyword>
<keyword evidence="1" id="KW-1133">Transmembrane helix</keyword>
<evidence type="ECO:0000313" key="3">
    <source>
        <dbReference type="Proteomes" id="UP001209229"/>
    </source>
</evidence>
<keyword evidence="3" id="KW-1185">Reference proteome</keyword>
<sequence>MNKKHLSTTEWLTIIGFSSVCLSIILFMFVFIPESVLYAKEGILRWLPIILIFGGIPISIYKVVSIFHAQAAKALAFGSILIIGPLFGFQSGKNEKIALDKDGVITTGYISKKWYSTVNKKNEWLVKTKFKVDSVWYESFTQTDKENIYEENQEVEIIYSKRNPELNQIYALFINE</sequence>
<proteinExistence type="predicted"/>
<feature type="transmembrane region" description="Helical" evidence="1">
    <location>
        <begin position="44"/>
        <end position="64"/>
    </location>
</feature>
<accession>A0AAE3M9B1</accession>
<dbReference type="AlphaFoldDB" id="A0AAE3M9B1"/>
<keyword evidence="1" id="KW-0472">Membrane</keyword>
<organism evidence="2 3">
    <name type="scientific">Plebeiibacterium sediminum</name>
    <dbReference type="NCBI Taxonomy" id="2992112"/>
    <lineage>
        <taxon>Bacteria</taxon>
        <taxon>Pseudomonadati</taxon>
        <taxon>Bacteroidota</taxon>
        <taxon>Bacteroidia</taxon>
        <taxon>Marinilabiliales</taxon>
        <taxon>Marinilabiliaceae</taxon>
        <taxon>Plebeiibacterium</taxon>
    </lineage>
</organism>
<protein>
    <submittedName>
        <fullName evidence="2">Uncharacterized protein</fullName>
    </submittedName>
</protein>
<evidence type="ECO:0000256" key="1">
    <source>
        <dbReference type="SAM" id="Phobius"/>
    </source>
</evidence>
<dbReference type="Proteomes" id="UP001209229">
    <property type="component" value="Unassembled WGS sequence"/>
</dbReference>
<gene>
    <name evidence="2" type="ORF">OM075_23925</name>
</gene>
<dbReference type="EMBL" id="JAPDPJ010000122">
    <property type="protein sequence ID" value="MCW3789529.1"/>
    <property type="molecule type" value="Genomic_DNA"/>
</dbReference>